<feature type="transmembrane region" description="Helical" evidence="7">
    <location>
        <begin position="25"/>
        <end position="44"/>
    </location>
</feature>
<evidence type="ECO:0000256" key="2">
    <source>
        <dbReference type="ARBA" id="ARBA00008835"/>
    </source>
</evidence>
<evidence type="ECO:0000313" key="10">
    <source>
        <dbReference type="Proteomes" id="UP000789359"/>
    </source>
</evidence>
<protein>
    <recommendedName>
        <fullName evidence="7">Flagellar biosynthesis protein FlhA</fullName>
    </recommendedName>
</protein>
<organism evidence="9 10">
    <name type="scientific">Campylobacter suis</name>
    <dbReference type="NCBI Taxonomy" id="2790657"/>
    <lineage>
        <taxon>Bacteria</taxon>
        <taxon>Pseudomonadati</taxon>
        <taxon>Campylobacterota</taxon>
        <taxon>Epsilonproteobacteria</taxon>
        <taxon>Campylobacterales</taxon>
        <taxon>Campylobacteraceae</taxon>
        <taxon>Campylobacter</taxon>
    </lineage>
</organism>
<comment type="caution">
    <text evidence="9">The sequence shown here is derived from an EMBL/GenBank/DDBJ whole genome shotgun (WGS) entry which is preliminary data.</text>
</comment>
<accession>A0ABM8Q1F2</accession>
<keyword evidence="9" id="KW-0969">Cilium</keyword>
<dbReference type="PIRSF" id="PIRSF005419">
    <property type="entry name" value="FlhA"/>
    <property type="match status" value="1"/>
</dbReference>
<feature type="compositionally biased region" description="Low complexity" evidence="8">
    <location>
        <begin position="349"/>
        <end position="370"/>
    </location>
</feature>
<feature type="transmembrane region" description="Helical" evidence="7">
    <location>
        <begin position="50"/>
        <end position="69"/>
    </location>
</feature>
<dbReference type="InterPro" id="IPR042196">
    <property type="entry name" value="FHIPEP_4"/>
</dbReference>
<keyword evidence="7" id="KW-1006">Bacterial flagellum protein export</keyword>
<reference evidence="9 10" key="1">
    <citation type="submission" date="2020-11" db="EMBL/GenBank/DDBJ databases">
        <authorList>
            <person name="Peeters C."/>
        </authorList>
    </citation>
    <scope>NUCLEOTIDE SEQUENCE [LARGE SCALE GENOMIC DNA]</scope>
    <source>
        <strain evidence="9 10">LMG 8286</strain>
    </source>
</reference>
<keyword evidence="3 7" id="KW-1003">Cell membrane</keyword>
<feature type="transmembrane region" description="Helical" evidence="7">
    <location>
        <begin position="213"/>
        <end position="233"/>
    </location>
</feature>
<keyword evidence="5 7" id="KW-1133">Transmembrane helix</keyword>
<dbReference type="PANTHER" id="PTHR30161:SF1">
    <property type="entry name" value="FLAGELLAR BIOSYNTHESIS PROTEIN FLHA-RELATED"/>
    <property type="match status" value="1"/>
</dbReference>
<comment type="function">
    <text evidence="7">Required for formation of the rod structure of the flagellar apparatus. Together with FliI and FliH, may constitute the export apparatus of flagellin.</text>
</comment>
<gene>
    <name evidence="7 9" type="primary">flhA</name>
    <name evidence="9" type="ORF">LMG8286_00430</name>
</gene>
<evidence type="ECO:0000256" key="3">
    <source>
        <dbReference type="ARBA" id="ARBA00022475"/>
    </source>
</evidence>
<proteinExistence type="inferred from homology"/>
<evidence type="ECO:0000256" key="8">
    <source>
        <dbReference type="SAM" id="MobiDB-lite"/>
    </source>
</evidence>
<keyword evidence="7" id="KW-0653">Protein transport</keyword>
<evidence type="ECO:0000256" key="5">
    <source>
        <dbReference type="ARBA" id="ARBA00022989"/>
    </source>
</evidence>
<feature type="transmembrane region" description="Helical" evidence="7">
    <location>
        <begin position="81"/>
        <end position="101"/>
    </location>
</feature>
<keyword evidence="4 7" id="KW-0812">Transmembrane</keyword>
<dbReference type="Gene3D" id="3.40.30.60">
    <property type="entry name" value="FHIPEP family, domain 1"/>
    <property type="match status" value="1"/>
</dbReference>
<dbReference type="Proteomes" id="UP000789359">
    <property type="component" value="Unassembled WGS sequence"/>
</dbReference>
<keyword evidence="6 7" id="KW-0472">Membrane</keyword>
<dbReference type="Gene3D" id="3.40.50.12790">
    <property type="entry name" value="FHIPEP family, domain 4"/>
    <property type="match status" value="1"/>
</dbReference>
<evidence type="ECO:0000256" key="1">
    <source>
        <dbReference type="ARBA" id="ARBA00004651"/>
    </source>
</evidence>
<dbReference type="EMBL" id="CAJHOE010000001">
    <property type="protein sequence ID" value="CAD7286597.1"/>
    <property type="molecule type" value="Genomic_DNA"/>
</dbReference>
<name>A0ABM8Q1F2_9BACT</name>
<keyword evidence="7" id="KW-1005">Bacterial flagellum biogenesis</keyword>
<dbReference type="InterPro" id="IPR042193">
    <property type="entry name" value="FHIPEP_3"/>
</dbReference>
<comment type="subcellular location">
    <subcellularLocation>
        <location evidence="1 7">Cell membrane</location>
        <topology evidence="1 7">Multi-pass membrane protein</topology>
    </subcellularLocation>
</comment>
<keyword evidence="9" id="KW-0966">Cell projection</keyword>
<feature type="transmembrane region" description="Helical" evidence="7">
    <location>
        <begin position="121"/>
        <end position="144"/>
    </location>
</feature>
<dbReference type="InterPro" id="IPR006301">
    <property type="entry name" value="FlhA"/>
</dbReference>
<dbReference type="PRINTS" id="PR00949">
    <property type="entry name" value="TYPE3IMAPROT"/>
</dbReference>
<evidence type="ECO:0000256" key="7">
    <source>
        <dbReference type="RuleBase" id="RU364093"/>
    </source>
</evidence>
<dbReference type="RefSeq" id="WP_230056216.1">
    <property type="nucleotide sequence ID" value="NZ_CAJHOE010000001.1"/>
</dbReference>
<sequence>MAKNNINTLVLPALRYVNKFSQFKGLSIVGVIIAILAIIIVPLPSGVLDFFLAISIAISVLIILISIYVPKPTDLTTFPTLILIITLFRLSLNIATTRMILSEGHNGPEAVSDIISSFGEFVVGGNFVIGIIVFCILVLINFMVVTKGSTRVSEVQARFTLDSMPGKQMAIDADLNAGLIDEKTARERRDAVIGEANFYGAMDGSSKFIKGDAVAGIIITIINIIGGFAIGSFQHGLDMATSAQYYTILTIGDGLVSQIPGLISSTATAIIITRASKEGDNFAEGSINQLTGDYKILFIVGFILFMFALVPGLPTVSLGFIAIIFLGLGYIVKQSKDGNLLDISSSATGSKAKGGASPTSGAAATSGAGADAQRPPKKSIEEIAREEEKKINDILRPEFLELEIGYGLIKLAETDLTERIRGIRRNIATQLGFLMPQIRIRDNLQLPPNEYRFKLKGIVVGQGEIYADKFLAMDSGLVSEDIEGIPTKEPAFGLDALWIDQNTKEDAILSGYTIVDPASVISTHISELVKQNAHEILTRQETQNLLDKLKAEFPVIVEDTMRVASVGLIQKVLRALLKNSIPIKDLISILEAISDIAEVSKNLDMIIEHVRASLSRVITSLYANEKGELSFYIFETAAQQKLLEAVQYKDGTYHLMINVAQTSAIVQALRAEKQRRPISQSGPMVICVEPSLRKFIADICANFSIDIVVLSFAEISPNTPFETLGVINIENL</sequence>
<dbReference type="Gene3D" id="1.10.8.540">
    <property type="entry name" value="FHIPEP family, domain 3"/>
    <property type="match status" value="1"/>
</dbReference>
<dbReference type="InterPro" id="IPR042194">
    <property type="entry name" value="FHIPEP_1"/>
</dbReference>
<dbReference type="NCBIfam" id="TIGR01398">
    <property type="entry name" value="FlhA"/>
    <property type="match status" value="1"/>
</dbReference>
<keyword evidence="10" id="KW-1185">Reference proteome</keyword>
<comment type="similarity">
    <text evidence="2 7">Belongs to the FHIPEP (flagella/HR/invasion proteins export pore) family.</text>
</comment>
<feature type="transmembrane region" description="Helical" evidence="7">
    <location>
        <begin position="294"/>
        <end position="310"/>
    </location>
</feature>
<dbReference type="InterPro" id="IPR001712">
    <property type="entry name" value="T3SS_FHIPEP"/>
</dbReference>
<evidence type="ECO:0000313" key="9">
    <source>
        <dbReference type="EMBL" id="CAD7286597.1"/>
    </source>
</evidence>
<keyword evidence="9" id="KW-0282">Flagellum</keyword>
<evidence type="ECO:0000256" key="4">
    <source>
        <dbReference type="ARBA" id="ARBA00022692"/>
    </source>
</evidence>
<dbReference type="PANTHER" id="PTHR30161">
    <property type="entry name" value="FLAGELLAR EXPORT PROTEIN, MEMBRANE FLHA SUBUNIT-RELATED"/>
    <property type="match status" value="1"/>
</dbReference>
<feature type="transmembrane region" description="Helical" evidence="7">
    <location>
        <begin position="245"/>
        <end position="273"/>
    </location>
</feature>
<evidence type="ECO:0000256" key="6">
    <source>
        <dbReference type="ARBA" id="ARBA00023136"/>
    </source>
</evidence>
<keyword evidence="7" id="KW-0813">Transport</keyword>
<feature type="region of interest" description="Disordered" evidence="8">
    <location>
        <begin position="349"/>
        <end position="378"/>
    </location>
</feature>
<dbReference type="Pfam" id="PF00771">
    <property type="entry name" value="FHIPEP"/>
    <property type="match status" value="1"/>
</dbReference>